<dbReference type="SUPFAM" id="SSF51556">
    <property type="entry name" value="Metallo-dependent hydrolases"/>
    <property type="match status" value="1"/>
</dbReference>
<comment type="caution">
    <text evidence="3">The sequence shown here is derived from an EMBL/GenBank/DDBJ whole genome shotgun (WGS) entry which is preliminary data.</text>
</comment>
<dbReference type="InterPro" id="IPR020043">
    <property type="entry name" value="Deacetylase_Atu3266-like"/>
</dbReference>
<evidence type="ECO:0000256" key="1">
    <source>
        <dbReference type="SAM" id="MobiDB-lite"/>
    </source>
</evidence>
<evidence type="ECO:0000313" key="4">
    <source>
        <dbReference type="Proteomes" id="UP000824151"/>
    </source>
</evidence>
<dbReference type="InterPro" id="IPR032466">
    <property type="entry name" value="Metal_Hydrolase"/>
</dbReference>
<dbReference type="AlphaFoldDB" id="A0A9D2A7C5"/>
<dbReference type="SUPFAM" id="SSF51338">
    <property type="entry name" value="Composite domain of metallo-dependent hydrolases"/>
    <property type="match status" value="1"/>
</dbReference>
<evidence type="ECO:0000259" key="2">
    <source>
        <dbReference type="Pfam" id="PF01979"/>
    </source>
</evidence>
<reference evidence="3" key="2">
    <citation type="submission" date="2021-04" db="EMBL/GenBank/DDBJ databases">
        <authorList>
            <person name="Gilroy R."/>
        </authorList>
    </citation>
    <scope>NUCLEOTIDE SEQUENCE</scope>
    <source>
        <strain evidence="3">ChiHejej3B27-3195</strain>
    </source>
</reference>
<dbReference type="Gene3D" id="3.20.20.140">
    <property type="entry name" value="Metal-dependent hydrolases"/>
    <property type="match status" value="1"/>
</dbReference>
<dbReference type="InterPro" id="IPR011059">
    <property type="entry name" value="Metal-dep_hydrolase_composite"/>
</dbReference>
<dbReference type="InterPro" id="IPR006680">
    <property type="entry name" value="Amidohydro-rel"/>
</dbReference>
<dbReference type="GO" id="GO:0019213">
    <property type="term" value="F:deacetylase activity"/>
    <property type="evidence" value="ECO:0007669"/>
    <property type="project" value="InterPro"/>
</dbReference>
<organism evidence="3 4">
    <name type="scientific">Candidatus Nesterenkonia stercoripullorum</name>
    <dbReference type="NCBI Taxonomy" id="2838701"/>
    <lineage>
        <taxon>Bacteria</taxon>
        <taxon>Bacillati</taxon>
        <taxon>Actinomycetota</taxon>
        <taxon>Actinomycetes</taxon>
        <taxon>Micrococcales</taxon>
        <taxon>Micrococcaceae</taxon>
        <taxon>Nesterenkonia</taxon>
    </lineage>
</organism>
<feature type="domain" description="Amidohydrolase-related" evidence="2">
    <location>
        <begin position="53"/>
        <end position="333"/>
    </location>
</feature>
<evidence type="ECO:0000313" key="3">
    <source>
        <dbReference type="EMBL" id="HIX00024.1"/>
    </source>
</evidence>
<dbReference type="Pfam" id="PF01979">
    <property type="entry name" value="Amidohydro_1"/>
    <property type="match status" value="1"/>
</dbReference>
<name>A0A9D2A7C5_9MICC</name>
<protein>
    <submittedName>
        <fullName evidence="3">Amidohydrolase family protein</fullName>
    </submittedName>
</protein>
<gene>
    <name evidence="3" type="ORF">H9871_07745</name>
</gene>
<dbReference type="PANTHER" id="PTHR42717:SF1">
    <property type="entry name" value="IMIDAZOLONEPROPIONASE AND RELATED AMIDOHYDROLASES"/>
    <property type="match status" value="1"/>
</dbReference>
<dbReference type="Proteomes" id="UP000824151">
    <property type="component" value="Unassembled WGS sequence"/>
</dbReference>
<dbReference type="EMBL" id="DXGD01000287">
    <property type="protein sequence ID" value="HIX00024.1"/>
    <property type="molecule type" value="Genomic_DNA"/>
</dbReference>
<reference evidence="3" key="1">
    <citation type="journal article" date="2021" name="PeerJ">
        <title>Extensive microbial diversity within the chicken gut microbiome revealed by metagenomics and culture.</title>
        <authorList>
            <person name="Gilroy R."/>
            <person name="Ravi A."/>
            <person name="Getino M."/>
            <person name="Pursley I."/>
            <person name="Horton D.L."/>
            <person name="Alikhan N.F."/>
            <person name="Baker D."/>
            <person name="Gharbi K."/>
            <person name="Hall N."/>
            <person name="Watson M."/>
            <person name="Adriaenssens E.M."/>
            <person name="Foster-Nyarko E."/>
            <person name="Jarju S."/>
            <person name="Secka A."/>
            <person name="Antonio M."/>
            <person name="Oren A."/>
            <person name="Chaudhuri R.R."/>
            <person name="La Ragione R."/>
            <person name="Hildebrand F."/>
            <person name="Pallen M.J."/>
        </authorList>
    </citation>
    <scope>NUCLEOTIDE SEQUENCE</scope>
    <source>
        <strain evidence="3">ChiHejej3B27-3195</strain>
    </source>
</reference>
<dbReference type="Gene3D" id="2.30.40.10">
    <property type="entry name" value="Urease, subunit C, domain 1"/>
    <property type="match status" value="1"/>
</dbReference>
<accession>A0A9D2A7C5</accession>
<proteinExistence type="predicted"/>
<dbReference type="GO" id="GO:0016810">
    <property type="term" value="F:hydrolase activity, acting on carbon-nitrogen (but not peptide) bonds"/>
    <property type="evidence" value="ECO:0007669"/>
    <property type="project" value="InterPro"/>
</dbReference>
<sequence>MWDLLVRGGTLFDPLTGTERRGDIAVHQGRIAACGSDLTGAQAAQEVDATGRLVTPGLVDIHAHLWSGGGYWGVDLAGIAWRTGVTSWVDAGSAGAFAMSALRSAVAASPVSVYALLNVSAVGIPGETGENRDLENLRVDIGHAEGAAHGDFVRGVKARMDKRTVGDHGVEPLRRARELADRLSRPLMVHIGYGPPTVADVEPFLREGDILTHCASGSPTDLVTSAGISPALRKIAERGVHLDIGHGSGAFAFDVVETERVAGLTPIISTDLHAVSAHGPAFDMPTVMEKMIAAGWSMADVFTAATSRPASALGLDAGTFDVGARADIAVFQVEEDEHQLVDLHGSSRVAPLRITNVATIAGGSLLPPVAPQPAPSWVQLSTRQRDVWDEQRAELASTSAPRLSEASDFVEPYPRDHTPTTQETSHA</sequence>
<dbReference type="PANTHER" id="PTHR42717">
    <property type="entry name" value="DIHYDROOROTASE-RELATED"/>
    <property type="match status" value="1"/>
</dbReference>
<feature type="region of interest" description="Disordered" evidence="1">
    <location>
        <begin position="390"/>
        <end position="427"/>
    </location>
</feature>